<evidence type="ECO:0000313" key="3">
    <source>
        <dbReference type="Proteomes" id="UP000601223"/>
    </source>
</evidence>
<dbReference type="Proteomes" id="UP000601223">
    <property type="component" value="Unassembled WGS sequence"/>
</dbReference>
<dbReference type="SUPFAM" id="SSF53597">
    <property type="entry name" value="Dihydrofolate reductase-like"/>
    <property type="match status" value="1"/>
</dbReference>
<dbReference type="InterPro" id="IPR002734">
    <property type="entry name" value="RibDG_C"/>
</dbReference>
<dbReference type="RefSeq" id="WP_203757043.1">
    <property type="nucleotide sequence ID" value="NZ_BONF01000062.1"/>
</dbReference>
<dbReference type="PANTHER" id="PTHR38011:SF2">
    <property type="entry name" value="BIFUNCTIONAL DEAMINASE-REDUCTASE DOMAIN PROTEIN"/>
    <property type="match status" value="1"/>
</dbReference>
<dbReference type="InterPro" id="IPR050765">
    <property type="entry name" value="Riboflavin_Biosynth_HTPR"/>
</dbReference>
<dbReference type="AlphaFoldDB" id="A0A8J3NPQ8"/>
<keyword evidence="3" id="KW-1185">Reference proteome</keyword>
<dbReference type="PANTHER" id="PTHR38011">
    <property type="entry name" value="DIHYDROFOLATE REDUCTASE FAMILY PROTEIN (AFU_ORTHOLOGUE AFUA_8G06820)"/>
    <property type="match status" value="1"/>
</dbReference>
<accession>A0A8J3NPQ8</accession>
<dbReference type="GO" id="GO:0008703">
    <property type="term" value="F:5-amino-6-(5-phosphoribosylamino)uracil reductase activity"/>
    <property type="evidence" value="ECO:0007669"/>
    <property type="project" value="InterPro"/>
</dbReference>
<dbReference type="EMBL" id="BONF01000062">
    <property type="protein sequence ID" value="GIF86210.1"/>
    <property type="molecule type" value="Genomic_DNA"/>
</dbReference>
<protein>
    <submittedName>
        <fullName evidence="2">Pyrimidine reductase</fullName>
    </submittedName>
</protein>
<dbReference type="Gene3D" id="3.40.430.10">
    <property type="entry name" value="Dihydrofolate Reductase, subunit A"/>
    <property type="match status" value="1"/>
</dbReference>
<gene>
    <name evidence="2" type="ORF">Cba03nite_75590</name>
</gene>
<sequence>MRKIVAGIFLSLDGVAEAPETWHFPYFNDEMGAAVGALMSDAEVTLLGRTTYEGFAAYWPNSEDEMAAQMNNARKVVVSTTLQEATWQNSTIVRDLDGVRALKEEPGDGTIGITGSLVLVRSLLRAGLLDELHLMVHPIWVGHGERLFDEGETVPLTLVRSETFKTGVLNLTYTRA</sequence>
<dbReference type="GO" id="GO:0009231">
    <property type="term" value="P:riboflavin biosynthetic process"/>
    <property type="evidence" value="ECO:0007669"/>
    <property type="project" value="InterPro"/>
</dbReference>
<dbReference type="InterPro" id="IPR024072">
    <property type="entry name" value="DHFR-like_dom_sf"/>
</dbReference>
<organism evidence="2 3">
    <name type="scientific">Catellatospora bangladeshensis</name>
    <dbReference type="NCBI Taxonomy" id="310355"/>
    <lineage>
        <taxon>Bacteria</taxon>
        <taxon>Bacillati</taxon>
        <taxon>Actinomycetota</taxon>
        <taxon>Actinomycetes</taxon>
        <taxon>Micromonosporales</taxon>
        <taxon>Micromonosporaceae</taxon>
        <taxon>Catellatospora</taxon>
    </lineage>
</organism>
<evidence type="ECO:0000259" key="1">
    <source>
        <dbReference type="Pfam" id="PF01872"/>
    </source>
</evidence>
<evidence type="ECO:0000313" key="2">
    <source>
        <dbReference type="EMBL" id="GIF86210.1"/>
    </source>
</evidence>
<name>A0A8J3NPQ8_9ACTN</name>
<dbReference type="Pfam" id="PF01872">
    <property type="entry name" value="RibD_C"/>
    <property type="match status" value="1"/>
</dbReference>
<proteinExistence type="predicted"/>
<reference evidence="2 3" key="1">
    <citation type="submission" date="2021-01" db="EMBL/GenBank/DDBJ databases">
        <title>Whole genome shotgun sequence of Catellatospora bangladeshensis NBRC 107357.</title>
        <authorList>
            <person name="Komaki H."/>
            <person name="Tamura T."/>
        </authorList>
    </citation>
    <scope>NUCLEOTIDE SEQUENCE [LARGE SCALE GENOMIC DNA]</scope>
    <source>
        <strain evidence="2 3">NBRC 107357</strain>
    </source>
</reference>
<comment type="caution">
    <text evidence="2">The sequence shown here is derived from an EMBL/GenBank/DDBJ whole genome shotgun (WGS) entry which is preliminary data.</text>
</comment>
<feature type="domain" description="Bacterial bifunctional deaminase-reductase C-terminal" evidence="1">
    <location>
        <begin position="2"/>
        <end position="169"/>
    </location>
</feature>